<protein>
    <submittedName>
        <fullName evidence="2">LETM1 domain-containing protein</fullName>
    </submittedName>
</protein>
<keyword evidence="1" id="KW-1185">Reference proteome</keyword>
<proteinExistence type="predicted"/>
<dbReference type="Proteomes" id="UP000035680">
    <property type="component" value="Unassembled WGS sequence"/>
</dbReference>
<dbReference type="WBParaSite" id="SVE_0892000.1">
    <property type="protein sequence ID" value="SVE_0892000.1"/>
    <property type="gene ID" value="SVE_0892000"/>
</dbReference>
<dbReference type="AlphaFoldDB" id="A0A0K0FJ47"/>
<sequence>MKQQIRILKNVFNEKHCLPRNEFRESVLDEIHGYNTLIPYLDVCHYILLSVTPNLIKIFFPRLVFYYKNFKLKLEPTNKYNSLKNLYSNLKYDNFQKPNKIRKIFRNYKNTKLFQFAIQSYSFLIFLPNVLNKLKNSCDPIKQIEELEEDERILTNVIR</sequence>
<evidence type="ECO:0000313" key="1">
    <source>
        <dbReference type="Proteomes" id="UP000035680"/>
    </source>
</evidence>
<name>A0A0K0FJ47_STRVS</name>
<accession>A0A0K0FJ47</accession>
<evidence type="ECO:0000313" key="2">
    <source>
        <dbReference type="WBParaSite" id="SVE_0892000.1"/>
    </source>
</evidence>
<reference evidence="1" key="1">
    <citation type="submission" date="2014-07" db="EMBL/GenBank/DDBJ databases">
        <authorList>
            <person name="Martin A.A"/>
            <person name="De Silva N."/>
        </authorList>
    </citation>
    <scope>NUCLEOTIDE SEQUENCE</scope>
</reference>
<organism evidence="1 2">
    <name type="scientific">Strongyloides venezuelensis</name>
    <name type="common">Threadworm</name>
    <dbReference type="NCBI Taxonomy" id="75913"/>
    <lineage>
        <taxon>Eukaryota</taxon>
        <taxon>Metazoa</taxon>
        <taxon>Ecdysozoa</taxon>
        <taxon>Nematoda</taxon>
        <taxon>Chromadorea</taxon>
        <taxon>Rhabditida</taxon>
        <taxon>Tylenchina</taxon>
        <taxon>Panagrolaimomorpha</taxon>
        <taxon>Strongyloidoidea</taxon>
        <taxon>Strongyloididae</taxon>
        <taxon>Strongyloides</taxon>
    </lineage>
</organism>
<reference evidence="2" key="2">
    <citation type="submission" date="2015-08" db="UniProtKB">
        <authorList>
            <consortium name="WormBaseParasite"/>
        </authorList>
    </citation>
    <scope>IDENTIFICATION</scope>
</reference>